<organism evidence="2">
    <name type="scientific">viral metagenome</name>
    <dbReference type="NCBI Taxonomy" id="1070528"/>
    <lineage>
        <taxon>unclassified sequences</taxon>
        <taxon>metagenomes</taxon>
        <taxon>organismal metagenomes</taxon>
    </lineage>
</organism>
<dbReference type="EMBL" id="MT142580">
    <property type="protein sequence ID" value="QJA85528.1"/>
    <property type="molecule type" value="Genomic_DNA"/>
</dbReference>
<evidence type="ECO:0000313" key="3">
    <source>
        <dbReference type="EMBL" id="QJA85528.1"/>
    </source>
</evidence>
<dbReference type="EMBL" id="MT142505">
    <property type="protein sequence ID" value="QJA83166.1"/>
    <property type="molecule type" value="Genomic_DNA"/>
</dbReference>
<gene>
    <name evidence="2" type="ORF">MM415A00306_0002</name>
    <name evidence="3" type="ORF">MM415B02208_0008</name>
</gene>
<evidence type="ECO:0000313" key="2">
    <source>
        <dbReference type="EMBL" id="QJA83166.1"/>
    </source>
</evidence>
<dbReference type="AlphaFoldDB" id="A0A6M3KM84"/>
<name>A0A6M3KM84_9ZZZZ</name>
<sequence length="89" mass="10517">MTLADATAEIDALSTPMHAPPPQAVIERRAYLVKARWHTKLKWNLIPIDWRERWFVQIGRVKAREEKREAQMRRDRAAARRRLDADQDA</sequence>
<evidence type="ECO:0000256" key="1">
    <source>
        <dbReference type="SAM" id="MobiDB-lite"/>
    </source>
</evidence>
<reference evidence="2" key="1">
    <citation type="submission" date="2020-03" db="EMBL/GenBank/DDBJ databases">
        <title>The deep terrestrial virosphere.</title>
        <authorList>
            <person name="Holmfeldt K."/>
            <person name="Nilsson E."/>
            <person name="Simone D."/>
            <person name="Lopez-Fernandez M."/>
            <person name="Wu X."/>
            <person name="de Brujin I."/>
            <person name="Lundin D."/>
            <person name="Andersson A."/>
            <person name="Bertilsson S."/>
            <person name="Dopson M."/>
        </authorList>
    </citation>
    <scope>NUCLEOTIDE SEQUENCE</scope>
    <source>
        <strain evidence="2">MM415A00306</strain>
        <strain evidence="3">MM415B02208</strain>
    </source>
</reference>
<feature type="region of interest" description="Disordered" evidence="1">
    <location>
        <begin position="66"/>
        <end position="89"/>
    </location>
</feature>
<protein>
    <submittedName>
        <fullName evidence="2">Uncharacterized protein</fullName>
    </submittedName>
</protein>
<accession>A0A6M3KM84</accession>
<proteinExistence type="predicted"/>